<dbReference type="PANTHER" id="PTHR24123:SF33">
    <property type="entry name" value="PROTEIN HOS4"/>
    <property type="match status" value="1"/>
</dbReference>
<dbReference type="AlphaFoldDB" id="A0A813EBF7"/>
<dbReference type="InterPro" id="IPR036770">
    <property type="entry name" value="Ankyrin_rpt-contain_sf"/>
</dbReference>
<protein>
    <submittedName>
        <fullName evidence="4">Uncharacterized protein</fullName>
    </submittedName>
</protein>
<name>A0A813EBF7_POLGL</name>
<proteinExistence type="predicted"/>
<dbReference type="OMA" id="LKARACP"/>
<feature type="repeat" description="ANK" evidence="3">
    <location>
        <begin position="224"/>
        <end position="256"/>
    </location>
</feature>
<dbReference type="EMBL" id="CAJNNV010011127">
    <property type="protein sequence ID" value="CAE8599451.1"/>
    <property type="molecule type" value="Genomic_DNA"/>
</dbReference>
<evidence type="ECO:0000313" key="6">
    <source>
        <dbReference type="Proteomes" id="UP000654075"/>
    </source>
</evidence>
<dbReference type="PANTHER" id="PTHR24123">
    <property type="entry name" value="ANKYRIN REPEAT-CONTAINING"/>
    <property type="match status" value="1"/>
</dbReference>
<dbReference type="SMART" id="SM00248">
    <property type="entry name" value="ANK"/>
    <property type="match status" value="3"/>
</dbReference>
<keyword evidence="6" id="KW-1185">Reference proteome</keyword>
<evidence type="ECO:0000256" key="2">
    <source>
        <dbReference type="ARBA" id="ARBA00023043"/>
    </source>
</evidence>
<dbReference type="PROSITE" id="PS50088">
    <property type="entry name" value="ANK_REPEAT"/>
    <property type="match status" value="1"/>
</dbReference>
<dbReference type="Gene3D" id="1.25.40.20">
    <property type="entry name" value="Ankyrin repeat-containing domain"/>
    <property type="match status" value="2"/>
</dbReference>
<dbReference type="InterPro" id="IPR051165">
    <property type="entry name" value="Multifunctional_ANK_Repeat"/>
</dbReference>
<dbReference type="Pfam" id="PF12796">
    <property type="entry name" value="Ank_2"/>
    <property type="match status" value="1"/>
</dbReference>
<gene>
    <name evidence="4" type="ORF">PGLA1383_LOCUS17798</name>
    <name evidence="5" type="ORF">PGLA2088_LOCUS38637</name>
</gene>
<dbReference type="Proteomes" id="UP000654075">
    <property type="component" value="Unassembled WGS sequence"/>
</dbReference>
<keyword evidence="2 3" id="KW-0040">ANK repeat</keyword>
<evidence type="ECO:0000313" key="5">
    <source>
        <dbReference type="EMBL" id="CAE8715589.1"/>
    </source>
</evidence>
<dbReference type="EMBL" id="CAJNNW010032822">
    <property type="protein sequence ID" value="CAE8715589.1"/>
    <property type="molecule type" value="Genomic_DNA"/>
</dbReference>
<reference evidence="4" key="1">
    <citation type="submission" date="2021-02" db="EMBL/GenBank/DDBJ databases">
        <authorList>
            <person name="Dougan E. K."/>
            <person name="Rhodes N."/>
            <person name="Thang M."/>
            <person name="Chan C."/>
        </authorList>
    </citation>
    <scope>NUCLEOTIDE SEQUENCE</scope>
</reference>
<dbReference type="OrthoDB" id="432216at2759"/>
<dbReference type="PROSITE" id="PS50297">
    <property type="entry name" value="ANK_REP_REGION"/>
    <property type="match status" value="1"/>
</dbReference>
<keyword evidence="1" id="KW-0677">Repeat</keyword>
<sequence length="329" mass="34054">MGTSTSRFKLAFSSVAFPVQLSISFAAVSCSALAVAAGLGLVYWQLSLPRLLSVRSSTGSFSVLRPYWELFSFEALECTKLAEPEVGPLGTAEPRVAGLPETWSLLLPALGPETSLRARSLCREASVSLGAAALAAAARSGAWSAEYLAATAPPLVWLVAAMAPASAVLRAATLGPLLLPGGASSAWACDARGRPPLVLAAASAPELVSALLRAGAEANQRDGAGWTALMWAAHRGDLQCSTHLLQAGASPNVVSRDGSSALLCAARADGGLAKQLSVVKELLLALADPELVPMHMLTHLEPEVHRVLKEAHRAHAAAGRLRKPLAENG</sequence>
<dbReference type="InterPro" id="IPR002110">
    <property type="entry name" value="Ankyrin_rpt"/>
</dbReference>
<dbReference type="PROSITE" id="PS51257">
    <property type="entry name" value="PROKAR_LIPOPROTEIN"/>
    <property type="match status" value="1"/>
</dbReference>
<comment type="caution">
    <text evidence="4">The sequence shown here is derived from an EMBL/GenBank/DDBJ whole genome shotgun (WGS) entry which is preliminary data.</text>
</comment>
<dbReference type="Proteomes" id="UP000626109">
    <property type="component" value="Unassembled WGS sequence"/>
</dbReference>
<evidence type="ECO:0000313" key="4">
    <source>
        <dbReference type="EMBL" id="CAE8599451.1"/>
    </source>
</evidence>
<evidence type="ECO:0000256" key="3">
    <source>
        <dbReference type="PROSITE-ProRule" id="PRU00023"/>
    </source>
</evidence>
<organism evidence="4 6">
    <name type="scientific">Polarella glacialis</name>
    <name type="common">Dinoflagellate</name>
    <dbReference type="NCBI Taxonomy" id="89957"/>
    <lineage>
        <taxon>Eukaryota</taxon>
        <taxon>Sar</taxon>
        <taxon>Alveolata</taxon>
        <taxon>Dinophyceae</taxon>
        <taxon>Suessiales</taxon>
        <taxon>Suessiaceae</taxon>
        <taxon>Polarella</taxon>
    </lineage>
</organism>
<dbReference type="SUPFAM" id="SSF48403">
    <property type="entry name" value="Ankyrin repeat"/>
    <property type="match status" value="1"/>
</dbReference>
<accession>A0A813EBF7</accession>
<evidence type="ECO:0000256" key="1">
    <source>
        <dbReference type="ARBA" id="ARBA00022737"/>
    </source>
</evidence>